<dbReference type="GO" id="GO:0022857">
    <property type="term" value="F:transmembrane transporter activity"/>
    <property type="evidence" value="ECO:0007669"/>
    <property type="project" value="TreeGrafter"/>
</dbReference>
<dbReference type="Proteomes" id="UP001319200">
    <property type="component" value="Unassembled WGS sequence"/>
</dbReference>
<evidence type="ECO:0000256" key="2">
    <source>
        <dbReference type="ARBA" id="ARBA00022475"/>
    </source>
</evidence>
<dbReference type="InterPro" id="IPR003838">
    <property type="entry name" value="ABC3_permease_C"/>
</dbReference>
<feature type="domain" description="MacB-like periplasmic core" evidence="8">
    <location>
        <begin position="8"/>
        <end position="223"/>
    </location>
</feature>
<evidence type="ECO:0000256" key="5">
    <source>
        <dbReference type="ARBA" id="ARBA00023136"/>
    </source>
</evidence>
<keyword evidence="3 6" id="KW-0812">Transmembrane</keyword>
<dbReference type="AlphaFoldDB" id="A0AAP2DKT1"/>
<dbReference type="InterPro" id="IPR050250">
    <property type="entry name" value="Macrolide_Exporter_MacB"/>
</dbReference>
<organism evidence="9 10">
    <name type="scientific">Chryseosolibacter histidini</name>
    <dbReference type="NCBI Taxonomy" id="2782349"/>
    <lineage>
        <taxon>Bacteria</taxon>
        <taxon>Pseudomonadati</taxon>
        <taxon>Bacteroidota</taxon>
        <taxon>Cytophagia</taxon>
        <taxon>Cytophagales</taxon>
        <taxon>Chryseotaleaceae</taxon>
        <taxon>Chryseosolibacter</taxon>
    </lineage>
</organism>
<protein>
    <submittedName>
        <fullName evidence="9">ABC transporter permease</fullName>
    </submittedName>
</protein>
<keyword evidence="4 6" id="KW-1133">Transmembrane helix</keyword>
<evidence type="ECO:0000259" key="7">
    <source>
        <dbReference type="Pfam" id="PF02687"/>
    </source>
</evidence>
<keyword evidence="10" id="KW-1185">Reference proteome</keyword>
<name>A0AAP2DKT1_9BACT</name>
<dbReference type="InterPro" id="IPR025857">
    <property type="entry name" value="MacB_PCD"/>
</dbReference>
<evidence type="ECO:0000256" key="3">
    <source>
        <dbReference type="ARBA" id="ARBA00022692"/>
    </source>
</evidence>
<feature type="transmembrane region" description="Helical" evidence="6">
    <location>
        <begin position="270"/>
        <end position="291"/>
    </location>
</feature>
<feature type="transmembrane region" description="Helical" evidence="6">
    <location>
        <begin position="325"/>
        <end position="349"/>
    </location>
</feature>
<dbReference type="Pfam" id="PF02687">
    <property type="entry name" value="FtsX"/>
    <property type="match status" value="2"/>
</dbReference>
<proteinExistence type="predicted"/>
<feature type="transmembrane region" description="Helical" evidence="6">
    <location>
        <begin position="744"/>
        <end position="764"/>
    </location>
</feature>
<evidence type="ECO:0000313" key="9">
    <source>
        <dbReference type="EMBL" id="MBT1696992.1"/>
    </source>
</evidence>
<reference evidence="9 10" key="1">
    <citation type="submission" date="2021-05" db="EMBL/GenBank/DDBJ databases">
        <title>A Polyphasic approach of four new species of the genus Ohtaekwangia: Ohtaekwangia histidinii sp. nov., Ohtaekwangia cretensis sp. nov., Ohtaekwangia indiensis sp. nov., Ohtaekwangia reichenbachii sp. nov. from diverse environment.</title>
        <authorList>
            <person name="Octaviana S."/>
        </authorList>
    </citation>
    <scope>NUCLEOTIDE SEQUENCE [LARGE SCALE GENOMIC DNA]</scope>
    <source>
        <strain evidence="9 10">PWU4</strain>
    </source>
</reference>
<dbReference type="GO" id="GO:0005886">
    <property type="term" value="C:plasma membrane"/>
    <property type="evidence" value="ECO:0007669"/>
    <property type="project" value="UniProtKB-SubCell"/>
</dbReference>
<comment type="caution">
    <text evidence="9">The sequence shown here is derived from an EMBL/GenBank/DDBJ whole genome shotgun (WGS) entry which is preliminary data.</text>
</comment>
<evidence type="ECO:0000259" key="8">
    <source>
        <dbReference type="Pfam" id="PF12704"/>
    </source>
</evidence>
<dbReference type="EMBL" id="JAHESF010000007">
    <property type="protein sequence ID" value="MBT1696992.1"/>
    <property type="molecule type" value="Genomic_DNA"/>
</dbReference>
<feature type="transmembrane region" description="Helical" evidence="6">
    <location>
        <begin position="355"/>
        <end position="388"/>
    </location>
</feature>
<dbReference type="PANTHER" id="PTHR30572:SF18">
    <property type="entry name" value="ABC-TYPE MACROLIDE FAMILY EXPORT SYSTEM PERMEASE COMPONENT 2"/>
    <property type="match status" value="1"/>
</dbReference>
<feature type="transmembrane region" description="Helical" evidence="6">
    <location>
        <begin position="661"/>
        <end position="682"/>
    </location>
</feature>
<evidence type="ECO:0000256" key="6">
    <source>
        <dbReference type="SAM" id="Phobius"/>
    </source>
</evidence>
<sequence length="781" mass="87012">MLRHPFSSIINITGLATGIICCIFIFLYVWSELQADEFHVNKNNIFRVNMISLESGRAGFSTPYPLGTSVKNEYPEVNSIVRLGQDNVSIRANQDSYFYEDQFYWADSSFFSVFSFPLVKGDAATALKDPYSLVLTESMATKYFKQEDPIGKTVEVKIYDGDRKFSFTVTGVVKDLPTSSTIQFKFLAPMHAAMQVYPQFEKFWNLQWVTTYALSNDPETTAARGEQAAAFYKKYTGGFEGTGLEFQPMPRLHLYSGHVGKNHTDGITNVYVFTVIGMLIFLLACVNFVNISTARAELRKKEIGVRKTLGAFRPQIFAQFMVESALTAAVVLMVSFTAVSALQPLAIAYVGDSSILFSAIALPLVFLSAMILISLFAGFYPAIFLSGFKPLEALKARSESSQGGFSARQVLVVFQFTISIALIAGTLIIGRQVHYLKHADLGMSTDQLITIPVDDRELQKKMTDIRELMAATPGVMGASIAGETFPAAMNNTWSINWQGSTEQQTRVIDIISIDYDYFDLLKATFVEGRNLSRNFSTDDSAAFIINEAAREMMGLKEALGQEVMIGETRGTIIGVVKDIHHYSLHQKVEPIAYFPVAASSRACSDNLILKVPPEKLPSTLAALKQKWEQLTQDRPFEYHFADDEFARTYTQEEKFLTLFEVFSALAIVIACLGLMGLSSFVVNKRSKEIGIRKVLGASVSQILLMLTRGFSVPIIIAFLLSGPCVYYVMTRWLDQFAYKVEVDLVVIVLSGVLAWVIAFCFIGFQSWKAARLNPVETLKDE</sequence>
<feature type="domain" description="ABC3 transporter permease C-terminal" evidence="7">
    <location>
        <begin position="275"/>
        <end position="387"/>
    </location>
</feature>
<keyword evidence="2" id="KW-1003">Cell membrane</keyword>
<feature type="domain" description="ABC3 transporter permease C-terminal" evidence="7">
    <location>
        <begin position="661"/>
        <end position="774"/>
    </location>
</feature>
<evidence type="ECO:0000313" key="10">
    <source>
        <dbReference type="Proteomes" id="UP001319200"/>
    </source>
</evidence>
<feature type="transmembrane region" description="Helical" evidence="6">
    <location>
        <begin position="12"/>
        <end position="30"/>
    </location>
</feature>
<comment type="subcellular location">
    <subcellularLocation>
        <location evidence="1">Cell membrane</location>
        <topology evidence="1">Multi-pass membrane protein</topology>
    </subcellularLocation>
</comment>
<feature type="domain" description="MacB-like periplasmic core" evidence="8">
    <location>
        <begin position="417"/>
        <end position="616"/>
    </location>
</feature>
<keyword evidence="5 6" id="KW-0472">Membrane</keyword>
<accession>A0AAP2DKT1</accession>
<gene>
    <name evidence="9" type="ORF">KK083_08915</name>
</gene>
<feature type="transmembrane region" description="Helical" evidence="6">
    <location>
        <begin position="409"/>
        <end position="429"/>
    </location>
</feature>
<dbReference type="Pfam" id="PF12704">
    <property type="entry name" value="MacB_PCD"/>
    <property type="match status" value="2"/>
</dbReference>
<dbReference type="PANTHER" id="PTHR30572">
    <property type="entry name" value="MEMBRANE COMPONENT OF TRANSPORTER-RELATED"/>
    <property type="match status" value="1"/>
</dbReference>
<evidence type="ECO:0000256" key="1">
    <source>
        <dbReference type="ARBA" id="ARBA00004651"/>
    </source>
</evidence>
<feature type="transmembrane region" description="Helical" evidence="6">
    <location>
        <begin position="703"/>
        <end position="729"/>
    </location>
</feature>
<evidence type="ECO:0000256" key="4">
    <source>
        <dbReference type="ARBA" id="ARBA00022989"/>
    </source>
</evidence>